<dbReference type="GO" id="GO:0000724">
    <property type="term" value="P:double-strand break repair via homologous recombination"/>
    <property type="evidence" value="ECO:0007669"/>
    <property type="project" value="UniProtKB-ARBA"/>
</dbReference>
<dbReference type="InterPro" id="IPR037231">
    <property type="entry name" value="NAP-like_sf"/>
</dbReference>
<evidence type="ECO:0000313" key="5">
    <source>
        <dbReference type="EMBL" id="GBF96552.1"/>
    </source>
</evidence>
<organism evidence="5 6">
    <name type="scientific">Raphidocelis subcapitata</name>
    <dbReference type="NCBI Taxonomy" id="307507"/>
    <lineage>
        <taxon>Eukaryota</taxon>
        <taxon>Viridiplantae</taxon>
        <taxon>Chlorophyta</taxon>
        <taxon>core chlorophytes</taxon>
        <taxon>Chlorophyceae</taxon>
        <taxon>CS clade</taxon>
        <taxon>Sphaeropleales</taxon>
        <taxon>Selenastraceae</taxon>
        <taxon>Raphidocelis</taxon>
    </lineage>
</organism>
<dbReference type="Proteomes" id="UP000247498">
    <property type="component" value="Unassembled WGS sequence"/>
</dbReference>
<feature type="compositionally biased region" description="Acidic residues" evidence="4">
    <location>
        <begin position="266"/>
        <end position="277"/>
    </location>
</feature>
<dbReference type="EMBL" id="BDRX01000082">
    <property type="protein sequence ID" value="GBF96552.1"/>
    <property type="molecule type" value="Genomic_DNA"/>
</dbReference>
<evidence type="ECO:0008006" key="7">
    <source>
        <dbReference type="Google" id="ProtNLM"/>
    </source>
</evidence>
<dbReference type="AlphaFoldDB" id="A0A2V0PC89"/>
<reference evidence="5 6" key="1">
    <citation type="journal article" date="2018" name="Sci. Rep.">
        <title>Raphidocelis subcapitata (=Pseudokirchneriella subcapitata) provides an insight into genome evolution and environmental adaptations in the Sphaeropleales.</title>
        <authorList>
            <person name="Suzuki S."/>
            <person name="Yamaguchi H."/>
            <person name="Nakajima N."/>
            <person name="Kawachi M."/>
        </authorList>
    </citation>
    <scope>NUCLEOTIDE SEQUENCE [LARGE SCALE GENOMIC DNA]</scope>
    <source>
        <strain evidence="5 6">NIES-35</strain>
    </source>
</reference>
<dbReference type="GO" id="GO:0005634">
    <property type="term" value="C:nucleus"/>
    <property type="evidence" value="ECO:0007669"/>
    <property type="project" value="InterPro"/>
</dbReference>
<proteinExistence type="inferred from homology"/>
<gene>
    <name evidence="5" type="ORF">Rsub_09135</name>
</gene>
<comment type="caution">
    <text evidence="5">The sequence shown here is derived from an EMBL/GenBank/DDBJ whole genome shotgun (WGS) entry which is preliminary data.</text>
</comment>
<dbReference type="OrthoDB" id="27325at2759"/>
<dbReference type="GO" id="GO:0006334">
    <property type="term" value="P:nucleosome assembly"/>
    <property type="evidence" value="ECO:0007669"/>
    <property type="project" value="InterPro"/>
</dbReference>
<dbReference type="InParanoid" id="A0A2V0PC89"/>
<dbReference type="GO" id="GO:0042393">
    <property type="term" value="F:histone binding"/>
    <property type="evidence" value="ECO:0007669"/>
    <property type="project" value="UniProtKB-ARBA"/>
</dbReference>
<evidence type="ECO:0000256" key="2">
    <source>
        <dbReference type="ARBA" id="ARBA00023186"/>
    </source>
</evidence>
<keyword evidence="6" id="KW-1185">Reference proteome</keyword>
<keyword evidence="2" id="KW-0143">Chaperone</keyword>
<evidence type="ECO:0000256" key="3">
    <source>
        <dbReference type="RuleBase" id="RU003876"/>
    </source>
</evidence>
<accession>A0A2V0PC89</accession>
<dbReference type="Gene3D" id="1.20.5.1500">
    <property type="match status" value="1"/>
</dbReference>
<feature type="region of interest" description="Disordered" evidence="4">
    <location>
        <begin position="258"/>
        <end position="277"/>
    </location>
</feature>
<dbReference type="STRING" id="307507.A0A2V0PC89"/>
<sequence length="277" mass="30629">MAQLTKCSGALRGAALPRARAAPLVARPTAPLARMVAAAAAPVPEAAPVENFDDIDWTEDLPTPVRRRVAALREVQSKQDEIMRGFIQERAELEVKYQKQLAPLLDERAAVVAGKKEVGKFDVPDSDEEDAGIPEFWLTAMTNHEMVGELVTERDAEVLAYLTDVRVTSLTGEDAGSFRITFEFAENPFFSNKTLEKTFLMEDPDEVVPRKFVGTQNPDDLSEEDLEALQEAMDEDYEVGVAFKESLAPRAVEWFTGEAAPPLYGADEEGFDEGEFE</sequence>
<evidence type="ECO:0000256" key="4">
    <source>
        <dbReference type="SAM" id="MobiDB-lite"/>
    </source>
</evidence>
<dbReference type="PANTHER" id="PTHR11875">
    <property type="entry name" value="TESTIS-SPECIFIC Y-ENCODED PROTEIN"/>
    <property type="match status" value="1"/>
</dbReference>
<comment type="similarity">
    <text evidence="1 3">Belongs to the nucleosome assembly protein (NAP) family.</text>
</comment>
<dbReference type="SUPFAM" id="SSF143113">
    <property type="entry name" value="NAP-like"/>
    <property type="match status" value="1"/>
</dbReference>
<name>A0A2V0PC89_9CHLO</name>
<protein>
    <recommendedName>
        <fullName evidence="7">Nucleosome assembly protein</fullName>
    </recommendedName>
</protein>
<dbReference type="Gene3D" id="3.30.1120.90">
    <property type="entry name" value="Nucleosome assembly protein"/>
    <property type="match status" value="2"/>
</dbReference>
<evidence type="ECO:0000313" key="6">
    <source>
        <dbReference type="Proteomes" id="UP000247498"/>
    </source>
</evidence>
<dbReference type="Pfam" id="PF00956">
    <property type="entry name" value="NAP"/>
    <property type="match status" value="2"/>
</dbReference>
<dbReference type="InterPro" id="IPR002164">
    <property type="entry name" value="NAP_family"/>
</dbReference>
<evidence type="ECO:0000256" key="1">
    <source>
        <dbReference type="ARBA" id="ARBA00009947"/>
    </source>
</evidence>